<reference evidence="3 4" key="1">
    <citation type="submission" date="2016-06" db="EMBL/GenBank/DDBJ databases">
        <authorList>
            <person name="Kjaerup R.B."/>
            <person name="Dalgaard T.S."/>
            <person name="Juul-Madsen H.R."/>
        </authorList>
    </citation>
    <scope>NUCLEOTIDE SEQUENCE [LARGE SCALE GENOMIC DNA]</scope>
    <source>
        <strain evidence="3 4">DSM 43818</strain>
    </source>
</reference>
<feature type="signal peptide" evidence="2">
    <location>
        <begin position="1"/>
        <end position="30"/>
    </location>
</feature>
<evidence type="ECO:0000256" key="1">
    <source>
        <dbReference type="SAM" id="MobiDB-lite"/>
    </source>
</evidence>
<keyword evidence="2" id="KW-0732">Signal</keyword>
<evidence type="ECO:0000313" key="3">
    <source>
        <dbReference type="EMBL" id="SCL20685.1"/>
    </source>
</evidence>
<evidence type="ECO:0000256" key="2">
    <source>
        <dbReference type="SAM" id="SignalP"/>
    </source>
</evidence>
<proteinExistence type="predicted"/>
<dbReference type="STRING" id="145857.GA0070616_2056"/>
<feature type="compositionally biased region" description="Low complexity" evidence="1">
    <location>
        <begin position="33"/>
        <end position="44"/>
    </location>
</feature>
<protein>
    <submittedName>
        <fullName evidence="3">Uncharacterized protein</fullName>
    </submittedName>
</protein>
<dbReference type="AlphaFoldDB" id="A0A1C6RTZ9"/>
<feature type="chain" id="PRO_5039067257" evidence="2">
    <location>
        <begin position="31"/>
        <end position="176"/>
    </location>
</feature>
<dbReference type="OrthoDB" id="3386369at2"/>
<name>A0A1C6RTZ9_9ACTN</name>
<keyword evidence="4" id="KW-1185">Reference proteome</keyword>
<dbReference type="EMBL" id="FMHT01000003">
    <property type="protein sequence ID" value="SCL20685.1"/>
    <property type="molecule type" value="Genomic_DNA"/>
</dbReference>
<dbReference type="Proteomes" id="UP000199699">
    <property type="component" value="Unassembled WGS sequence"/>
</dbReference>
<sequence length="176" mass="17974">MVAAPWSRIAPLSVTALLVVFLTGCAPSGADDPVAAPAAGDSGAELPGPPQAATTGKGRVSLLQKEGTEGPLRTLNVEPDGRWECIDCAGDGVTSTGRLDGEQVQRLQRLLADPALTGETDEARGYRVACVGALTSSLLTSAGLITSQDCPGEIRPPVAYEILLLLTQATPAVPTS</sequence>
<feature type="region of interest" description="Disordered" evidence="1">
    <location>
        <begin position="33"/>
        <end position="56"/>
    </location>
</feature>
<evidence type="ECO:0000313" key="4">
    <source>
        <dbReference type="Proteomes" id="UP000199699"/>
    </source>
</evidence>
<dbReference type="RefSeq" id="WP_091079897.1">
    <property type="nucleotide sequence ID" value="NZ_FMHT01000003.1"/>
</dbReference>
<accession>A0A1C6RTZ9</accession>
<organism evidence="3 4">
    <name type="scientific">Micromonospora nigra</name>
    <dbReference type="NCBI Taxonomy" id="145857"/>
    <lineage>
        <taxon>Bacteria</taxon>
        <taxon>Bacillati</taxon>
        <taxon>Actinomycetota</taxon>
        <taxon>Actinomycetes</taxon>
        <taxon>Micromonosporales</taxon>
        <taxon>Micromonosporaceae</taxon>
        <taxon>Micromonospora</taxon>
    </lineage>
</organism>
<gene>
    <name evidence="3" type="ORF">GA0070616_2056</name>
</gene>